<evidence type="ECO:0000313" key="2">
    <source>
        <dbReference type="Proteomes" id="UP000007575"/>
    </source>
</evidence>
<dbReference type="Proteomes" id="UP000007575">
    <property type="component" value="Chromosome"/>
</dbReference>
<sequence>MFYPSDAEGIGGEYSGETHLAPDLLAARPWLTADTPRREVLTAVMAQEWTGLLALLGEYGPWVYAPDVAALQGLSRAYAALVSAATPAREEDVLAAARRHAGGTASLLARLEATDYRQKERGAAPETLAALEAAFWARAGETAAARRAEWAARRLRP</sequence>
<protein>
    <submittedName>
        <fullName evidence="1">Uncharacterized protein</fullName>
    </submittedName>
</protein>
<organism evidence="1 2">
    <name type="scientific">Deinococcus gobiensis (strain DSM 21396 / JCM 16679 / CGMCC 1.7299 / I-0)</name>
    <dbReference type="NCBI Taxonomy" id="745776"/>
    <lineage>
        <taxon>Bacteria</taxon>
        <taxon>Thermotogati</taxon>
        <taxon>Deinococcota</taxon>
        <taxon>Deinococci</taxon>
        <taxon>Deinococcales</taxon>
        <taxon>Deinococcaceae</taxon>
        <taxon>Deinococcus</taxon>
    </lineage>
</organism>
<evidence type="ECO:0000313" key="1">
    <source>
        <dbReference type="EMBL" id="AFD25541.1"/>
    </source>
</evidence>
<keyword evidence="2" id="KW-1185">Reference proteome</keyword>
<accession>H8GV24</accession>
<name>H8GV24_DEIGI</name>
<gene>
    <name evidence="1" type="ordered locus">DGo_CA1614</name>
</gene>
<dbReference type="KEGG" id="dgo:DGo_CA1614"/>
<dbReference type="HOGENOM" id="CLU_1530131_0_0_0"/>
<dbReference type="STRING" id="745776.DGo_CA1614"/>
<reference evidence="1 2" key="1">
    <citation type="journal article" date="2012" name="PLoS ONE">
        <title>Genome sequence and transcriptome analysis of the radioresistant bacterium Deinococcus gobiensis: insights into the extreme environmental adaptations.</title>
        <authorList>
            <person name="Yuan M."/>
            <person name="Chen M."/>
            <person name="Zhang W."/>
            <person name="Lu W."/>
            <person name="Wang J."/>
            <person name="Yang M."/>
            <person name="Zhao P."/>
            <person name="Tang R."/>
            <person name="Li X."/>
            <person name="Hao Y."/>
            <person name="Zhou Z."/>
            <person name="Zhan Y."/>
            <person name="Yu H."/>
            <person name="Teng C."/>
            <person name="Yan Y."/>
            <person name="Ping S."/>
            <person name="Wang Y."/>
            <person name="Lin M."/>
        </authorList>
    </citation>
    <scope>NUCLEOTIDE SEQUENCE [LARGE SCALE GENOMIC DNA]</scope>
    <source>
        <strain evidence="1 2">I-0</strain>
    </source>
</reference>
<dbReference type="AlphaFoldDB" id="H8GV24"/>
<dbReference type="EMBL" id="CP002191">
    <property type="protein sequence ID" value="AFD25541.1"/>
    <property type="molecule type" value="Genomic_DNA"/>
</dbReference>
<dbReference type="PATRIC" id="fig|745776.4.peg.1660"/>
<proteinExistence type="predicted"/>